<sequence>MAQSLDALTAFVEAASQGSFSAAARQLGKRQSTISEAIANLEIEYGVQLFDRAHHTPHLTHAGRILLQHAQRVLLANDSLSRCASELAQGRQLEMTIAISDIYQADGFTRMMALVHQRTPELALECLIAEDADVVSSVEQGRAHIGLLAAMASYPTHIRHFTLEETSEVVLVVAPGHALARLKHVRAADLAHHRELRIQSFEKSNVQPRSNACWSTSHYLVLLEMVLAGYGWARLPKWLVENYAPARLHELGVPGWPKHIAIDVIWSSRYAVGSVSAWLLALLEQGFKKEQASEAPR</sequence>
<gene>
    <name evidence="6" type="primary">yhaJ_3</name>
    <name evidence="6" type="ORF">CUZ56_00798</name>
</gene>
<dbReference type="AlphaFoldDB" id="A0A433SHV0"/>
<dbReference type="CDD" id="cd05466">
    <property type="entry name" value="PBP2_LTTR_substrate"/>
    <property type="match status" value="1"/>
</dbReference>
<dbReference type="InterPro" id="IPR036390">
    <property type="entry name" value="WH_DNA-bd_sf"/>
</dbReference>
<dbReference type="RefSeq" id="WP_162615243.1">
    <property type="nucleotide sequence ID" value="NZ_PQSP01000001.1"/>
</dbReference>
<feature type="domain" description="HTH lysR-type" evidence="5">
    <location>
        <begin position="1"/>
        <end position="60"/>
    </location>
</feature>
<evidence type="ECO:0000256" key="3">
    <source>
        <dbReference type="ARBA" id="ARBA00023125"/>
    </source>
</evidence>
<dbReference type="InterPro" id="IPR036388">
    <property type="entry name" value="WH-like_DNA-bd_sf"/>
</dbReference>
<keyword evidence="4" id="KW-0804">Transcription</keyword>
<dbReference type="GO" id="GO:0000976">
    <property type="term" value="F:transcription cis-regulatory region binding"/>
    <property type="evidence" value="ECO:0007669"/>
    <property type="project" value="TreeGrafter"/>
</dbReference>
<keyword evidence="7" id="KW-1185">Reference proteome</keyword>
<evidence type="ECO:0000256" key="4">
    <source>
        <dbReference type="ARBA" id="ARBA00023163"/>
    </source>
</evidence>
<dbReference type="InterPro" id="IPR000847">
    <property type="entry name" value="LysR_HTH_N"/>
</dbReference>
<evidence type="ECO:0000256" key="1">
    <source>
        <dbReference type="ARBA" id="ARBA00009437"/>
    </source>
</evidence>
<dbReference type="Gene3D" id="1.10.10.10">
    <property type="entry name" value="Winged helix-like DNA-binding domain superfamily/Winged helix DNA-binding domain"/>
    <property type="match status" value="1"/>
</dbReference>
<evidence type="ECO:0000313" key="6">
    <source>
        <dbReference type="EMBL" id="RUS68308.1"/>
    </source>
</evidence>
<dbReference type="InterPro" id="IPR005119">
    <property type="entry name" value="LysR_subst-bd"/>
</dbReference>
<dbReference type="GO" id="GO:0003700">
    <property type="term" value="F:DNA-binding transcription factor activity"/>
    <property type="evidence" value="ECO:0007669"/>
    <property type="project" value="InterPro"/>
</dbReference>
<evidence type="ECO:0000256" key="2">
    <source>
        <dbReference type="ARBA" id="ARBA00023015"/>
    </source>
</evidence>
<dbReference type="EMBL" id="PQSP01000001">
    <property type="protein sequence ID" value="RUS68308.1"/>
    <property type="molecule type" value="Genomic_DNA"/>
</dbReference>
<dbReference type="PROSITE" id="PS50931">
    <property type="entry name" value="HTH_LYSR"/>
    <property type="match status" value="1"/>
</dbReference>
<evidence type="ECO:0000313" key="7">
    <source>
        <dbReference type="Proteomes" id="UP000286947"/>
    </source>
</evidence>
<comment type="similarity">
    <text evidence="1">Belongs to the LysR transcriptional regulatory family.</text>
</comment>
<protein>
    <submittedName>
        <fullName evidence="6">HTH-type transcriptional regulator YhaJ</fullName>
    </submittedName>
</protein>
<keyword evidence="2" id="KW-0805">Transcription regulation</keyword>
<dbReference type="SUPFAM" id="SSF53850">
    <property type="entry name" value="Periplasmic binding protein-like II"/>
    <property type="match status" value="1"/>
</dbReference>
<dbReference type="Pfam" id="PF03466">
    <property type="entry name" value="LysR_substrate"/>
    <property type="match status" value="1"/>
</dbReference>
<proteinExistence type="inferred from homology"/>
<dbReference type="PANTHER" id="PTHR30126:SF91">
    <property type="entry name" value="LYSR FAMILY TRANSCRIPTIONAL REGULATOR"/>
    <property type="match status" value="1"/>
</dbReference>
<dbReference type="SUPFAM" id="SSF46785">
    <property type="entry name" value="Winged helix' DNA-binding domain"/>
    <property type="match status" value="1"/>
</dbReference>
<dbReference type="FunFam" id="1.10.10.10:FF:000001">
    <property type="entry name" value="LysR family transcriptional regulator"/>
    <property type="match status" value="1"/>
</dbReference>
<reference evidence="6 7" key="1">
    <citation type="submission" date="2018-01" db="EMBL/GenBank/DDBJ databases">
        <title>Saezia sanguinis gen. nov., sp. nov., in the order Burkholderiales isolated from human blood.</title>
        <authorList>
            <person name="Medina-Pascual M.J."/>
            <person name="Valdezate S."/>
            <person name="Monzon S."/>
            <person name="Cuesta I."/>
            <person name="Carrasco G."/>
            <person name="Villalon P."/>
            <person name="Saez-Nieto J.A."/>
        </authorList>
    </citation>
    <scope>NUCLEOTIDE SEQUENCE [LARGE SCALE GENOMIC DNA]</scope>
    <source>
        <strain evidence="6 7">CNM695-12</strain>
    </source>
</reference>
<dbReference type="Gene3D" id="3.40.190.290">
    <property type="match status" value="1"/>
</dbReference>
<accession>A0A433SHV0</accession>
<dbReference type="PRINTS" id="PR00039">
    <property type="entry name" value="HTHLYSR"/>
</dbReference>
<dbReference type="Pfam" id="PF00126">
    <property type="entry name" value="HTH_1"/>
    <property type="match status" value="1"/>
</dbReference>
<dbReference type="PANTHER" id="PTHR30126">
    <property type="entry name" value="HTH-TYPE TRANSCRIPTIONAL REGULATOR"/>
    <property type="match status" value="1"/>
</dbReference>
<comment type="caution">
    <text evidence="6">The sequence shown here is derived from an EMBL/GenBank/DDBJ whole genome shotgun (WGS) entry which is preliminary data.</text>
</comment>
<organism evidence="6 7">
    <name type="scientific">Saezia sanguinis</name>
    <dbReference type="NCBI Taxonomy" id="1965230"/>
    <lineage>
        <taxon>Bacteria</taxon>
        <taxon>Pseudomonadati</taxon>
        <taxon>Pseudomonadota</taxon>
        <taxon>Betaproteobacteria</taxon>
        <taxon>Burkholderiales</taxon>
        <taxon>Saeziaceae</taxon>
        <taxon>Saezia</taxon>
    </lineage>
</organism>
<dbReference type="Proteomes" id="UP000286947">
    <property type="component" value="Unassembled WGS sequence"/>
</dbReference>
<name>A0A433SHV0_9BURK</name>
<evidence type="ECO:0000259" key="5">
    <source>
        <dbReference type="PROSITE" id="PS50931"/>
    </source>
</evidence>
<keyword evidence="3" id="KW-0238">DNA-binding</keyword>